<dbReference type="InterPro" id="IPR014729">
    <property type="entry name" value="Rossmann-like_a/b/a_fold"/>
</dbReference>
<feature type="domain" description="Electron transfer flavoprotein alpha/beta-subunit N-terminal" evidence="5">
    <location>
        <begin position="107"/>
        <end position="218"/>
    </location>
</feature>
<accession>A0A317MV83</accession>
<dbReference type="PANTHER" id="PTHR43153:SF1">
    <property type="entry name" value="ELECTRON TRANSFER FLAVOPROTEIN SUBUNIT ALPHA, MITOCHONDRIAL"/>
    <property type="match status" value="1"/>
</dbReference>
<dbReference type="OrthoDB" id="8584059at2"/>
<feature type="region of interest" description="Disordered" evidence="3">
    <location>
        <begin position="1"/>
        <end position="25"/>
    </location>
</feature>
<evidence type="ECO:0000259" key="5">
    <source>
        <dbReference type="Pfam" id="PF01012"/>
    </source>
</evidence>
<dbReference type="Gene3D" id="3.40.50.620">
    <property type="entry name" value="HUPs"/>
    <property type="match status" value="1"/>
</dbReference>
<dbReference type="AlphaFoldDB" id="A0A317MV83"/>
<dbReference type="PANTHER" id="PTHR43153">
    <property type="entry name" value="ELECTRON TRANSFER FLAVOPROTEIN ALPHA"/>
    <property type="match status" value="1"/>
</dbReference>
<evidence type="ECO:0000256" key="1">
    <source>
        <dbReference type="ARBA" id="ARBA00005817"/>
    </source>
</evidence>
<feature type="domain" description="Electron transfer flavoprotein alpha subunit C-terminal" evidence="4">
    <location>
        <begin position="286"/>
        <end position="361"/>
    </location>
</feature>
<keyword evidence="7" id="KW-1185">Reference proteome</keyword>
<dbReference type="Pfam" id="PF00766">
    <property type="entry name" value="ETF_alpha"/>
    <property type="match status" value="1"/>
</dbReference>
<sequence length="408" mass="42874">MSTTPRLRNMRRPRLEGSGRVRRDPRAERLYCGEPAGETLSARGLPRRDPRAWYAAGPQANGRVRIDRSQRPGSASVAASAPLRAAEPALKTVVIAEPAFWVLAVPDLDDGRLSAHDRDVFGGARLLAADGGAVVAVCFGPAEGLDLAGADRVLQFDAAVFAGYAPEARAAAVAAVIATLDPRHVLLPDTPIGGGDLGRRLAAQLGETAAVRVQKLSAGEAIARGNGGRSDYHMAPPRLLLLAPEAADPLGGVRHEALALPVPELDTPTRLLDRGLLAIDPNSVPLAEADFICSAGNGVHDWSAFHAVAAALGATEGGSRMVCDAGLLPRHRQVGASGTLVDPRCYLAFGIAGAPQHLQGITRCERVIAVNTDLHAEMVKRADLAIVQDAQRVMPALTRLIEEKRHGA</sequence>
<dbReference type="Gene3D" id="3.40.50.1220">
    <property type="entry name" value="TPP-binding domain"/>
    <property type="match status" value="1"/>
</dbReference>
<evidence type="ECO:0000259" key="4">
    <source>
        <dbReference type="Pfam" id="PF00766"/>
    </source>
</evidence>
<dbReference type="Proteomes" id="UP000246569">
    <property type="component" value="Unassembled WGS sequence"/>
</dbReference>
<evidence type="ECO:0000313" key="6">
    <source>
        <dbReference type="EMBL" id="PWV62255.1"/>
    </source>
</evidence>
<dbReference type="GO" id="GO:0050660">
    <property type="term" value="F:flavin adenine dinucleotide binding"/>
    <property type="evidence" value="ECO:0007669"/>
    <property type="project" value="InterPro"/>
</dbReference>
<dbReference type="RefSeq" id="WP_110018093.1">
    <property type="nucleotide sequence ID" value="NZ_QGTJ01000004.1"/>
</dbReference>
<dbReference type="GO" id="GO:0009055">
    <property type="term" value="F:electron transfer activity"/>
    <property type="evidence" value="ECO:0007669"/>
    <property type="project" value="InterPro"/>
</dbReference>
<organism evidence="6 7">
    <name type="scientific">Plasticicumulans acidivorans</name>
    <dbReference type="NCBI Taxonomy" id="886464"/>
    <lineage>
        <taxon>Bacteria</taxon>
        <taxon>Pseudomonadati</taxon>
        <taxon>Pseudomonadota</taxon>
        <taxon>Gammaproteobacteria</taxon>
        <taxon>Candidatus Competibacteraceae</taxon>
        <taxon>Plasticicumulans</taxon>
    </lineage>
</organism>
<comment type="similarity">
    <text evidence="1">Belongs to the ETF alpha-subunit/FixB family.</text>
</comment>
<dbReference type="SUPFAM" id="SSF52402">
    <property type="entry name" value="Adenine nucleotide alpha hydrolases-like"/>
    <property type="match status" value="1"/>
</dbReference>
<evidence type="ECO:0000256" key="3">
    <source>
        <dbReference type="SAM" id="MobiDB-lite"/>
    </source>
</evidence>
<reference evidence="6 7" key="1">
    <citation type="submission" date="2018-05" db="EMBL/GenBank/DDBJ databases">
        <title>Genomic Encyclopedia of Type Strains, Phase IV (KMG-IV): sequencing the most valuable type-strain genomes for metagenomic binning, comparative biology and taxonomic classification.</title>
        <authorList>
            <person name="Goeker M."/>
        </authorList>
    </citation>
    <scope>NUCLEOTIDE SEQUENCE [LARGE SCALE GENOMIC DNA]</scope>
    <source>
        <strain evidence="6 7">DSM 23606</strain>
    </source>
</reference>
<dbReference type="InterPro" id="IPR014730">
    <property type="entry name" value="ETF_a/b_N"/>
</dbReference>
<keyword evidence="2" id="KW-0249">Electron transport</keyword>
<dbReference type="SUPFAM" id="SSF52467">
    <property type="entry name" value="DHS-like NAD/FAD-binding domain"/>
    <property type="match status" value="1"/>
</dbReference>
<comment type="caution">
    <text evidence="6">The sequence shown here is derived from an EMBL/GenBank/DDBJ whole genome shotgun (WGS) entry which is preliminary data.</text>
</comment>
<dbReference type="InterPro" id="IPR001308">
    <property type="entry name" value="ETF_a/FixB"/>
</dbReference>
<keyword evidence="2" id="KW-0813">Transport</keyword>
<protein>
    <submittedName>
        <fullName evidence="6">Electron transfer flavoprotein alpha subunit apoprotein</fullName>
    </submittedName>
</protein>
<dbReference type="EMBL" id="QGTJ01000004">
    <property type="protein sequence ID" value="PWV62255.1"/>
    <property type="molecule type" value="Genomic_DNA"/>
</dbReference>
<feature type="compositionally biased region" description="Basic and acidic residues" evidence="3">
    <location>
        <begin position="13"/>
        <end position="25"/>
    </location>
</feature>
<proteinExistence type="inferred from homology"/>
<dbReference type="Pfam" id="PF01012">
    <property type="entry name" value="ETF"/>
    <property type="match status" value="1"/>
</dbReference>
<dbReference type="GO" id="GO:0033539">
    <property type="term" value="P:fatty acid beta-oxidation using acyl-CoA dehydrogenase"/>
    <property type="evidence" value="ECO:0007669"/>
    <property type="project" value="TreeGrafter"/>
</dbReference>
<gene>
    <name evidence="6" type="ORF">C7443_10449</name>
</gene>
<name>A0A317MV83_9GAMM</name>
<dbReference type="InterPro" id="IPR029035">
    <property type="entry name" value="DHS-like_NAD/FAD-binding_dom"/>
</dbReference>
<evidence type="ECO:0000313" key="7">
    <source>
        <dbReference type="Proteomes" id="UP000246569"/>
    </source>
</evidence>
<dbReference type="InterPro" id="IPR014731">
    <property type="entry name" value="ETF_asu_C"/>
</dbReference>
<evidence type="ECO:0000256" key="2">
    <source>
        <dbReference type="ARBA" id="ARBA00022982"/>
    </source>
</evidence>